<accession>A0A8R7QYA1</accession>
<dbReference type="Pfam" id="PF00665">
    <property type="entry name" value="rve"/>
    <property type="match status" value="1"/>
</dbReference>
<evidence type="ECO:0000313" key="2">
    <source>
        <dbReference type="EnsemblPlants" id="TuG1812G0700000349.01.T01"/>
    </source>
</evidence>
<dbReference type="InterPro" id="IPR036397">
    <property type="entry name" value="RNaseH_sf"/>
</dbReference>
<dbReference type="GO" id="GO:0003676">
    <property type="term" value="F:nucleic acid binding"/>
    <property type="evidence" value="ECO:0007669"/>
    <property type="project" value="InterPro"/>
</dbReference>
<dbReference type="PANTHER" id="PTHR42648">
    <property type="entry name" value="TRANSPOSASE, PUTATIVE-RELATED"/>
    <property type="match status" value="1"/>
</dbReference>
<evidence type="ECO:0000313" key="3">
    <source>
        <dbReference type="Proteomes" id="UP000015106"/>
    </source>
</evidence>
<organism evidence="2 3">
    <name type="scientific">Triticum urartu</name>
    <name type="common">Red wild einkorn</name>
    <name type="synonym">Crithodium urartu</name>
    <dbReference type="NCBI Taxonomy" id="4572"/>
    <lineage>
        <taxon>Eukaryota</taxon>
        <taxon>Viridiplantae</taxon>
        <taxon>Streptophyta</taxon>
        <taxon>Embryophyta</taxon>
        <taxon>Tracheophyta</taxon>
        <taxon>Spermatophyta</taxon>
        <taxon>Magnoliopsida</taxon>
        <taxon>Liliopsida</taxon>
        <taxon>Poales</taxon>
        <taxon>Poaceae</taxon>
        <taxon>BOP clade</taxon>
        <taxon>Pooideae</taxon>
        <taxon>Triticodae</taxon>
        <taxon>Triticeae</taxon>
        <taxon>Triticinae</taxon>
        <taxon>Triticum</taxon>
    </lineage>
</organism>
<dbReference type="PANTHER" id="PTHR42648:SF26">
    <property type="entry name" value="INTEGRASE CATALYTIC DOMAIN-CONTAINING PROTEIN"/>
    <property type="match status" value="1"/>
</dbReference>
<evidence type="ECO:0000259" key="1">
    <source>
        <dbReference type="PROSITE" id="PS50994"/>
    </source>
</evidence>
<feature type="domain" description="Integrase catalytic" evidence="1">
    <location>
        <begin position="105"/>
        <end position="241"/>
    </location>
</feature>
<dbReference type="EnsemblPlants" id="TuG1812G0700000349.01.T01">
    <property type="protein sequence ID" value="TuG1812G0700000349.01.T01"/>
    <property type="gene ID" value="TuG1812G0700000349.01"/>
</dbReference>
<dbReference type="Gramene" id="TuG1812G0700000349.01.T01">
    <property type="protein sequence ID" value="TuG1812G0700000349.01.T01"/>
    <property type="gene ID" value="TuG1812G0700000349.01"/>
</dbReference>
<sequence>MDNLCSIEFDPFGFSVKDLLTKTVLLRCNSSGALYTLCSPPQAQALLVATTTDLWHRRLGHPGHHTMSRLQQRQHIPPNKSSSTLCHACQLGRHVRLPFYSSMSFSIKPFQLLHCDLWTSPIPSPSGFCYYLIIVDDYTHYFWSFPLRKKSDVYATFLAFHAYAQTQFNLSILSIQCDNGHEFNNTKLDLFFSTNGILLRFSCPYTSQQNGKAERAIRTTNNVIRTLSFKPPCHHHSGLKL</sequence>
<dbReference type="SUPFAM" id="SSF53098">
    <property type="entry name" value="Ribonuclease H-like"/>
    <property type="match status" value="1"/>
</dbReference>
<dbReference type="Proteomes" id="UP000015106">
    <property type="component" value="Chromosome 7"/>
</dbReference>
<dbReference type="InterPro" id="IPR025724">
    <property type="entry name" value="GAG-pre-integrase_dom"/>
</dbReference>
<dbReference type="InterPro" id="IPR001584">
    <property type="entry name" value="Integrase_cat-core"/>
</dbReference>
<dbReference type="AlphaFoldDB" id="A0A8R7QYA1"/>
<dbReference type="Gene3D" id="3.30.420.10">
    <property type="entry name" value="Ribonuclease H-like superfamily/Ribonuclease H"/>
    <property type="match status" value="1"/>
</dbReference>
<dbReference type="InterPro" id="IPR039537">
    <property type="entry name" value="Retrotran_Ty1/copia-like"/>
</dbReference>
<protein>
    <recommendedName>
        <fullName evidence="1">Integrase catalytic domain-containing protein</fullName>
    </recommendedName>
</protein>
<reference evidence="3" key="1">
    <citation type="journal article" date="2013" name="Nature">
        <title>Draft genome of the wheat A-genome progenitor Triticum urartu.</title>
        <authorList>
            <person name="Ling H.Q."/>
            <person name="Zhao S."/>
            <person name="Liu D."/>
            <person name="Wang J."/>
            <person name="Sun H."/>
            <person name="Zhang C."/>
            <person name="Fan H."/>
            <person name="Li D."/>
            <person name="Dong L."/>
            <person name="Tao Y."/>
            <person name="Gao C."/>
            <person name="Wu H."/>
            <person name="Li Y."/>
            <person name="Cui Y."/>
            <person name="Guo X."/>
            <person name="Zheng S."/>
            <person name="Wang B."/>
            <person name="Yu K."/>
            <person name="Liang Q."/>
            <person name="Yang W."/>
            <person name="Lou X."/>
            <person name="Chen J."/>
            <person name="Feng M."/>
            <person name="Jian J."/>
            <person name="Zhang X."/>
            <person name="Luo G."/>
            <person name="Jiang Y."/>
            <person name="Liu J."/>
            <person name="Wang Z."/>
            <person name="Sha Y."/>
            <person name="Zhang B."/>
            <person name="Wu H."/>
            <person name="Tang D."/>
            <person name="Shen Q."/>
            <person name="Xue P."/>
            <person name="Zou S."/>
            <person name="Wang X."/>
            <person name="Liu X."/>
            <person name="Wang F."/>
            <person name="Yang Y."/>
            <person name="An X."/>
            <person name="Dong Z."/>
            <person name="Zhang K."/>
            <person name="Zhang X."/>
            <person name="Luo M.C."/>
            <person name="Dvorak J."/>
            <person name="Tong Y."/>
            <person name="Wang J."/>
            <person name="Yang H."/>
            <person name="Li Z."/>
            <person name="Wang D."/>
            <person name="Zhang A."/>
            <person name="Wang J."/>
        </authorList>
    </citation>
    <scope>NUCLEOTIDE SEQUENCE</scope>
    <source>
        <strain evidence="3">cv. G1812</strain>
    </source>
</reference>
<reference evidence="2" key="3">
    <citation type="submission" date="2022-06" db="UniProtKB">
        <authorList>
            <consortium name="EnsemblPlants"/>
        </authorList>
    </citation>
    <scope>IDENTIFICATION</scope>
</reference>
<dbReference type="PROSITE" id="PS50994">
    <property type="entry name" value="INTEGRASE"/>
    <property type="match status" value="1"/>
</dbReference>
<dbReference type="GO" id="GO:0015074">
    <property type="term" value="P:DNA integration"/>
    <property type="evidence" value="ECO:0007669"/>
    <property type="project" value="InterPro"/>
</dbReference>
<reference evidence="2" key="2">
    <citation type="submission" date="2018-03" db="EMBL/GenBank/DDBJ databases">
        <title>The Triticum urartu genome reveals the dynamic nature of wheat genome evolution.</title>
        <authorList>
            <person name="Ling H."/>
            <person name="Ma B."/>
            <person name="Shi X."/>
            <person name="Liu H."/>
            <person name="Dong L."/>
            <person name="Sun H."/>
            <person name="Cao Y."/>
            <person name="Gao Q."/>
            <person name="Zheng S."/>
            <person name="Li Y."/>
            <person name="Yu Y."/>
            <person name="Du H."/>
            <person name="Qi M."/>
            <person name="Li Y."/>
            <person name="Yu H."/>
            <person name="Cui Y."/>
            <person name="Wang N."/>
            <person name="Chen C."/>
            <person name="Wu H."/>
            <person name="Zhao Y."/>
            <person name="Zhang J."/>
            <person name="Li Y."/>
            <person name="Zhou W."/>
            <person name="Zhang B."/>
            <person name="Hu W."/>
            <person name="Eijk M."/>
            <person name="Tang J."/>
            <person name="Witsenboer H."/>
            <person name="Zhao S."/>
            <person name="Li Z."/>
            <person name="Zhang A."/>
            <person name="Wang D."/>
            <person name="Liang C."/>
        </authorList>
    </citation>
    <scope>NUCLEOTIDE SEQUENCE [LARGE SCALE GENOMIC DNA]</scope>
    <source>
        <strain evidence="2">cv. G1812</strain>
    </source>
</reference>
<dbReference type="Pfam" id="PF13976">
    <property type="entry name" value="gag_pre-integrs"/>
    <property type="match status" value="1"/>
</dbReference>
<proteinExistence type="predicted"/>
<name>A0A8R7QYA1_TRIUA</name>
<keyword evidence="3" id="KW-1185">Reference proteome</keyword>
<dbReference type="InterPro" id="IPR012337">
    <property type="entry name" value="RNaseH-like_sf"/>
</dbReference>